<dbReference type="EMBL" id="LQOD01000243">
    <property type="protein sequence ID" value="KXT92800.1"/>
    <property type="molecule type" value="Genomic_DNA"/>
</dbReference>
<dbReference type="Proteomes" id="UP000070458">
    <property type="component" value="Unassembled WGS sequence"/>
</dbReference>
<proteinExistence type="predicted"/>
<name>A0A139PRJ0_STRMT</name>
<dbReference type="AlphaFoldDB" id="A0A139PRJ0"/>
<comment type="caution">
    <text evidence="1">The sequence shown here is derived from an EMBL/GenBank/DDBJ whole genome shotgun (WGS) entry which is preliminary data.</text>
</comment>
<reference evidence="1 2" key="1">
    <citation type="submission" date="2016-01" db="EMBL/GenBank/DDBJ databases">
        <title>Highly variable Streptococcus oralis are common among viridans streptococci isolated from primates.</title>
        <authorList>
            <person name="Denapaite D."/>
            <person name="Rieger M."/>
            <person name="Koendgen S."/>
            <person name="Brueckner R."/>
            <person name="Ochigava I."/>
            <person name="Kappeler P."/>
            <person name="Maetz-Rensing K."/>
            <person name="Leendertz F."/>
            <person name="Hakenbeck R."/>
        </authorList>
    </citation>
    <scope>NUCLEOTIDE SEQUENCE [LARGE SCALE GENOMIC DNA]</scope>
    <source>
        <strain evidence="1 2">DD26</strain>
    </source>
</reference>
<sequence>MTAWDTFSETSPGISEIYESNGKTVYDLSEELAEWGIYLAETRTE</sequence>
<dbReference type="PATRIC" id="fig|28037.233.peg.1262"/>
<gene>
    <name evidence="1" type="ORF">SMIDD26_01088</name>
</gene>
<organism evidence="1 2">
    <name type="scientific">Streptococcus mitis</name>
    <dbReference type="NCBI Taxonomy" id="28037"/>
    <lineage>
        <taxon>Bacteria</taxon>
        <taxon>Bacillati</taxon>
        <taxon>Bacillota</taxon>
        <taxon>Bacilli</taxon>
        <taxon>Lactobacillales</taxon>
        <taxon>Streptococcaceae</taxon>
        <taxon>Streptococcus</taxon>
        <taxon>Streptococcus mitis group</taxon>
    </lineage>
</organism>
<protein>
    <submittedName>
        <fullName evidence="1">Uncharacterized protein</fullName>
    </submittedName>
</protein>
<accession>A0A139PRJ0</accession>
<evidence type="ECO:0000313" key="1">
    <source>
        <dbReference type="EMBL" id="KXT92800.1"/>
    </source>
</evidence>
<evidence type="ECO:0000313" key="2">
    <source>
        <dbReference type="Proteomes" id="UP000070458"/>
    </source>
</evidence>